<protein>
    <submittedName>
        <fullName evidence="1">Uncharacterized protein</fullName>
    </submittedName>
</protein>
<comment type="caution">
    <text evidence="1">The sequence shown here is derived from an EMBL/GenBank/DDBJ whole genome shotgun (WGS) entry which is preliminary data.</text>
</comment>
<proteinExistence type="predicted"/>
<sequence>MGSQWRLRRLDTGTTGRCIDPVLKMAKAKSLMYTNTLANVDNCRIRVTCRSSLITCIKDILEKFLEDPNKPSRFKRRQLNKFKSSCFVFALHDGELNESATYSLSGFPKAFQVDDELRSAIHSLNVKVDHVANDLNTFRFYSMLEFQDFRLNSMREIQLIKDSFQEMFIYMKNKYHRPNTYENTLMNEEGEIRDKEMNVMQNYSEVQFIIKDEVIDYDIYNVSKEFFWDLVQGEWLNDKCRLRRIHAKGYVVFACKIGIQL</sequence>
<keyword evidence="2" id="KW-1185">Reference proteome</keyword>
<dbReference type="Proteomes" id="UP000796880">
    <property type="component" value="Unassembled WGS sequence"/>
</dbReference>
<name>A0A8K0E0V8_9ROSA</name>
<dbReference type="OrthoDB" id="1194650at2759"/>
<organism evidence="1 2">
    <name type="scientific">Rhamnella rubrinervis</name>
    <dbReference type="NCBI Taxonomy" id="2594499"/>
    <lineage>
        <taxon>Eukaryota</taxon>
        <taxon>Viridiplantae</taxon>
        <taxon>Streptophyta</taxon>
        <taxon>Embryophyta</taxon>
        <taxon>Tracheophyta</taxon>
        <taxon>Spermatophyta</taxon>
        <taxon>Magnoliopsida</taxon>
        <taxon>eudicotyledons</taxon>
        <taxon>Gunneridae</taxon>
        <taxon>Pentapetalae</taxon>
        <taxon>rosids</taxon>
        <taxon>fabids</taxon>
        <taxon>Rosales</taxon>
        <taxon>Rhamnaceae</taxon>
        <taxon>rhamnoid group</taxon>
        <taxon>Rhamneae</taxon>
        <taxon>Rhamnella</taxon>
    </lineage>
</organism>
<dbReference type="EMBL" id="VOIH02000007">
    <property type="protein sequence ID" value="KAF3441167.1"/>
    <property type="molecule type" value="Genomic_DNA"/>
</dbReference>
<accession>A0A8K0E0V8</accession>
<reference evidence="1" key="1">
    <citation type="submission" date="2020-03" db="EMBL/GenBank/DDBJ databases">
        <title>A high-quality chromosome-level genome assembly of a woody plant with both climbing and erect habits, Rhamnella rubrinervis.</title>
        <authorList>
            <person name="Lu Z."/>
            <person name="Yang Y."/>
            <person name="Zhu X."/>
            <person name="Sun Y."/>
        </authorList>
    </citation>
    <scope>NUCLEOTIDE SEQUENCE</scope>
    <source>
        <strain evidence="1">BYM</strain>
        <tissue evidence="1">Leaf</tissue>
    </source>
</reference>
<evidence type="ECO:0000313" key="2">
    <source>
        <dbReference type="Proteomes" id="UP000796880"/>
    </source>
</evidence>
<gene>
    <name evidence="1" type="ORF">FNV43_RR15078</name>
</gene>
<dbReference type="AlphaFoldDB" id="A0A8K0E0V8"/>
<evidence type="ECO:0000313" key="1">
    <source>
        <dbReference type="EMBL" id="KAF3441167.1"/>
    </source>
</evidence>